<dbReference type="RefSeq" id="WP_394304307.1">
    <property type="nucleotide sequence ID" value="NZ_JBHMQT010000072.1"/>
</dbReference>
<protein>
    <submittedName>
        <fullName evidence="1">Replication initiator</fullName>
    </submittedName>
</protein>
<keyword evidence="2" id="KW-1185">Reference proteome</keyword>
<evidence type="ECO:0000313" key="1">
    <source>
        <dbReference type="EMBL" id="MFC0866314.1"/>
    </source>
</evidence>
<organism evidence="1 2">
    <name type="scientific">Sphaerimonospora cavernae</name>
    <dbReference type="NCBI Taxonomy" id="1740611"/>
    <lineage>
        <taxon>Bacteria</taxon>
        <taxon>Bacillati</taxon>
        <taxon>Actinomycetota</taxon>
        <taxon>Actinomycetes</taxon>
        <taxon>Streptosporangiales</taxon>
        <taxon>Streptosporangiaceae</taxon>
        <taxon>Sphaerimonospora</taxon>
    </lineage>
</organism>
<dbReference type="InterPro" id="IPR046828">
    <property type="entry name" value="RepSA"/>
</dbReference>
<accession>A0ABV6UDU3</accession>
<reference evidence="1 2" key="1">
    <citation type="submission" date="2024-09" db="EMBL/GenBank/DDBJ databases">
        <authorList>
            <person name="Sun Q."/>
            <person name="Mori K."/>
        </authorList>
    </citation>
    <scope>NUCLEOTIDE SEQUENCE [LARGE SCALE GENOMIC DNA]</scope>
    <source>
        <strain evidence="1 2">TBRC 1851</strain>
    </source>
</reference>
<dbReference type="Pfam" id="PF20199">
    <property type="entry name" value="RepSA"/>
    <property type="match status" value="1"/>
</dbReference>
<gene>
    <name evidence="1" type="ORF">ACFHYQ_28880</name>
</gene>
<evidence type="ECO:0000313" key="2">
    <source>
        <dbReference type="Proteomes" id="UP001589870"/>
    </source>
</evidence>
<name>A0ABV6UDU3_9ACTN</name>
<dbReference type="EMBL" id="JBHMQT010000072">
    <property type="protein sequence ID" value="MFC0866314.1"/>
    <property type="molecule type" value="Genomic_DNA"/>
</dbReference>
<comment type="caution">
    <text evidence="1">The sequence shown here is derived from an EMBL/GenBank/DDBJ whole genome shotgun (WGS) entry which is preliminary data.</text>
</comment>
<dbReference type="Proteomes" id="UP001589870">
    <property type="component" value="Unassembled WGS sequence"/>
</dbReference>
<proteinExistence type="predicted"/>
<sequence>MTLAPSEPPALAGDLVGPVIRDLTRRSGHDLNRWIQQVQRLGGCAEPVRLTGDTLTLDAASGEVLGSYSTAAEPHGQLLIRCGNRRASRCPSCAETYRRDTFHLIRSGLLGGSKGVPETVRSHPRVFATLTAPSFGPVHRGPGKNGQAAVCHPRRTGPACFERHTADDLRIGQPLDPATYDYVGHVLWNAHAGDLWRRFTIYLRRHLAGAAGLTRAAFNRQVKVSFAKVAEYQARGVVHFHAVIRLDGRTDDADGPPVQPPDWATVQLLDGAIRSAAAAVRLPAPDLGQPTRHLVWGDQIDVKLIEPGDLDTGEHLSEQAVAGYVAKYATKAAESAGTLDRRVRSHDLARLAEQGVTEHAARLIRTAWTLGDPATHPELLPLRLRGWAHMLGFRGHFSTRSRAYSTTLTALRQARTDYRQAQLRETDWAFDPDTTLVLAHWRFAGQGFTPGESALAASIGTEGTDDP</sequence>